<reference evidence="1" key="2">
    <citation type="journal article" date="2015" name="Fish Shellfish Immunol.">
        <title>Early steps in the European eel (Anguilla anguilla)-Vibrio vulnificus interaction in the gills: Role of the RtxA13 toxin.</title>
        <authorList>
            <person name="Callol A."/>
            <person name="Pajuelo D."/>
            <person name="Ebbesson L."/>
            <person name="Teles M."/>
            <person name="MacKenzie S."/>
            <person name="Amaro C."/>
        </authorList>
    </citation>
    <scope>NUCLEOTIDE SEQUENCE</scope>
</reference>
<dbReference type="EMBL" id="GBXM01031563">
    <property type="protein sequence ID" value="JAH77014.1"/>
    <property type="molecule type" value="Transcribed_RNA"/>
</dbReference>
<name>A0A0E9VFV5_ANGAN</name>
<evidence type="ECO:0000313" key="1">
    <source>
        <dbReference type="EMBL" id="JAH77014.1"/>
    </source>
</evidence>
<reference evidence="1" key="1">
    <citation type="submission" date="2014-11" db="EMBL/GenBank/DDBJ databases">
        <authorList>
            <person name="Amaro Gonzalez C."/>
        </authorList>
    </citation>
    <scope>NUCLEOTIDE SEQUENCE</scope>
</reference>
<accession>A0A0E9VFV5</accession>
<proteinExistence type="predicted"/>
<protein>
    <submittedName>
        <fullName evidence="1">Uncharacterized protein</fullName>
    </submittedName>
</protein>
<dbReference type="AlphaFoldDB" id="A0A0E9VFV5"/>
<sequence>MRSPLKLEVKPLLLITPQSQS</sequence>
<organism evidence="1">
    <name type="scientific">Anguilla anguilla</name>
    <name type="common">European freshwater eel</name>
    <name type="synonym">Muraena anguilla</name>
    <dbReference type="NCBI Taxonomy" id="7936"/>
    <lineage>
        <taxon>Eukaryota</taxon>
        <taxon>Metazoa</taxon>
        <taxon>Chordata</taxon>
        <taxon>Craniata</taxon>
        <taxon>Vertebrata</taxon>
        <taxon>Euteleostomi</taxon>
        <taxon>Actinopterygii</taxon>
        <taxon>Neopterygii</taxon>
        <taxon>Teleostei</taxon>
        <taxon>Anguilliformes</taxon>
        <taxon>Anguillidae</taxon>
        <taxon>Anguilla</taxon>
    </lineage>
</organism>